<sequence>MSNRKLVNFSVYRNSFRCLSQESNGANLKKFSAKRIAFESDYYYKQNKELRELLKRKTQEELQKMQNKVRSMQRQIKEYNRDIDETLRFLENLEKGVASKEKKT</sequence>
<dbReference type="AlphaFoldDB" id="A0A0C9QU94"/>
<dbReference type="GeneID" id="105271465"/>
<keyword evidence="1" id="KW-0175">Coiled coil</keyword>
<evidence type="ECO:0000313" key="4">
    <source>
        <dbReference type="RefSeq" id="XP_011311330.1"/>
    </source>
</evidence>
<evidence type="ECO:0000313" key="2">
    <source>
        <dbReference type="EMBL" id="JAG77071.1"/>
    </source>
</evidence>
<dbReference type="Proteomes" id="UP000694866">
    <property type="component" value="Unplaced"/>
</dbReference>
<organism evidence="2">
    <name type="scientific">Fopius arisanus</name>
    <dbReference type="NCBI Taxonomy" id="64838"/>
    <lineage>
        <taxon>Eukaryota</taxon>
        <taxon>Metazoa</taxon>
        <taxon>Ecdysozoa</taxon>
        <taxon>Arthropoda</taxon>
        <taxon>Hexapoda</taxon>
        <taxon>Insecta</taxon>
        <taxon>Pterygota</taxon>
        <taxon>Neoptera</taxon>
        <taxon>Endopterygota</taxon>
        <taxon>Hymenoptera</taxon>
        <taxon>Apocrita</taxon>
        <taxon>Ichneumonoidea</taxon>
        <taxon>Braconidae</taxon>
        <taxon>Opiinae</taxon>
        <taxon>Fopius</taxon>
    </lineage>
</organism>
<feature type="coiled-coil region" evidence="1">
    <location>
        <begin position="48"/>
        <end position="96"/>
    </location>
</feature>
<gene>
    <name evidence="2" type="primary">EBNA1BP2</name>
    <name evidence="4" type="synonym">LOC105271465</name>
    <name evidence="2" type="ORF">g.17304</name>
</gene>
<evidence type="ECO:0000313" key="3">
    <source>
        <dbReference type="Proteomes" id="UP000694866"/>
    </source>
</evidence>
<name>A0A0C9QU94_9HYME</name>
<proteinExistence type="predicted"/>
<dbReference type="RefSeq" id="XP_011311330.1">
    <property type="nucleotide sequence ID" value="XM_011313028.1"/>
</dbReference>
<dbReference type="OrthoDB" id="7675417at2759"/>
<reference evidence="2" key="1">
    <citation type="submission" date="2015-01" db="EMBL/GenBank/DDBJ databases">
        <title>Transcriptome Assembly of Fopius arisanus.</title>
        <authorList>
            <person name="Geib S."/>
        </authorList>
    </citation>
    <scope>NUCLEOTIDE SEQUENCE</scope>
</reference>
<protein>
    <submittedName>
        <fullName evidence="2">EBNA1BP2 protein</fullName>
    </submittedName>
</protein>
<dbReference type="KEGG" id="fas:105271465"/>
<keyword evidence="3" id="KW-1185">Reference proteome</keyword>
<dbReference type="EMBL" id="GBYB01007304">
    <property type="protein sequence ID" value="JAG77071.1"/>
    <property type="molecule type" value="Transcribed_RNA"/>
</dbReference>
<reference evidence="4" key="2">
    <citation type="submission" date="2025-04" db="UniProtKB">
        <authorList>
            <consortium name="RefSeq"/>
        </authorList>
    </citation>
    <scope>IDENTIFICATION</scope>
    <source>
        <strain evidence="4">USDA-PBARC FA_bdor</strain>
        <tissue evidence="4">Whole organism</tissue>
    </source>
</reference>
<accession>A0A9R1TKV3</accession>
<accession>A0A0C9QU94</accession>
<evidence type="ECO:0000256" key="1">
    <source>
        <dbReference type="SAM" id="Coils"/>
    </source>
</evidence>